<dbReference type="OrthoDB" id="1063910at2"/>
<evidence type="ECO:0000259" key="9">
    <source>
        <dbReference type="Pfam" id="PF03787"/>
    </source>
</evidence>
<dbReference type="PANTHER" id="PTHR35579:SF3">
    <property type="entry name" value="CRISPR SYSTEM CMS ENDORIBONUCLEASE CSM3"/>
    <property type="match status" value="1"/>
</dbReference>
<dbReference type="InterPro" id="IPR013412">
    <property type="entry name" value="CRISPR-assoc_RAMP_Csm3"/>
</dbReference>
<dbReference type="GO" id="GO:0004519">
    <property type="term" value="F:endonuclease activity"/>
    <property type="evidence" value="ECO:0007669"/>
    <property type="project" value="UniProtKB-KW"/>
</dbReference>
<evidence type="ECO:0000256" key="4">
    <source>
        <dbReference type="ARBA" id="ARBA00022759"/>
    </source>
</evidence>
<dbReference type="InterPro" id="IPR052216">
    <property type="entry name" value="CRISPR_Csm3_endoribonuclease"/>
</dbReference>
<evidence type="ECO:0000256" key="2">
    <source>
        <dbReference type="ARBA" id="ARBA00022150"/>
    </source>
</evidence>
<evidence type="ECO:0000256" key="1">
    <source>
        <dbReference type="ARBA" id="ARBA00006342"/>
    </source>
</evidence>
<dbReference type="GeneID" id="34759373"/>
<keyword evidence="5" id="KW-0378">Hydrolase</keyword>
<comment type="similarity">
    <text evidence="1">Belongs to the CRISPR-associated Csm3 family.</text>
</comment>
<dbReference type="RefSeq" id="WP_014225632.1">
    <property type="nucleotide sequence ID" value="NZ_FMMM01000067.1"/>
</dbReference>
<gene>
    <name evidence="10" type="primary">csm3</name>
    <name evidence="10" type="ORF">TFUB20_02016</name>
</gene>
<reference evidence="10 11" key="1">
    <citation type="submission" date="2016-09" db="EMBL/GenBank/DDBJ databases">
        <authorList>
            <person name="Capua I."/>
            <person name="De Benedictis P."/>
            <person name="Joannis T."/>
            <person name="Lombin L.H."/>
            <person name="Cattoli G."/>
        </authorList>
    </citation>
    <scope>NUCLEOTIDE SEQUENCE [LARGE SCALE GENOMIC DNA]</scope>
    <source>
        <strain evidence="10 11">UB20</strain>
    </source>
</reference>
<evidence type="ECO:0000256" key="5">
    <source>
        <dbReference type="ARBA" id="ARBA00022801"/>
    </source>
</evidence>
<keyword evidence="3" id="KW-0540">Nuclease</keyword>
<dbReference type="EMBL" id="FMMM01000067">
    <property type="protein sequence ID" value="SCQ23295.1"/>
    <property type="molecule type" value="Genomic_DNA"/>
</dbReference>
<sequence length="212" mass="23415">MKLIEKNIITGTILLKTGLHIGGSKSSLDIGGLDSPVIKTPLGVPYIPGSSLKGKIRTLLGLSYGAFKLEEDKEIIKKMFGSAEKDWTEPTRLIFRDAVLDVEKFMEVFTNKNASLETDFSEEKYENTIDRKSGKTTGGGLRNIERVPAGAVFSFEIVINVFDKDNKNEMLKELEKGLNLLQDDYLGGSGTRGYGKVVITCNIKNPISKTYE</sequence>
<keyword evidence="4" id="KW-0255">Endonuclease</keyword>
<dbReference type="InterPro" id="IPR005537">
    <property type="entry name" value="RAMP_III_fam"/>
</dbReference>
<dbReference type="Pfam" id="PF03787">
    <property type="entry name" value="RAMPs"/>
    <property type="match status" value="1"/>
</dbReference>
<dbReference type="Proteomes" id="UP000182057">
    <property type="component" value="Unassembled WGS sequence"/>
</dbReference>
<evidence type="ECO:0000256" key="3">
    <source>
        <dbReference type="ARBA" id="ARBA00022722"/>
    </source>
</evidence>
<keyword evidence="6" id="KW-0694">RNA-binding</keyword>
<dbReference type="GO" id="GO:0003723">
    <property type="term" value="F:RNA binding"/>
    <property type="evidence" value="ECO:0007669"/>
    <property type="project" value="UniProtKB-KW"/>
</dbReference>
<proteinExistence type="inferred from homology"/>
<dbReference type="OMA" id="EDSYLGG"/>
<protein>
    <recommendedName>
        <fullName evidence="2">CRISPR system Cms endoribonuclease Csm3</fullName>
    </recommendedName>
    <alternativeName>
        <fullName evidence="8">CRISPR type III A-associated RAMP protein Csm3</fullName>
    </alternativeName>
</protein>
<feature type="domain" description="CRISPR type III-associated protein" evidence="9">
    <location>
        <begin position="13"/>
        <end position="197"/>
    </location>
</feature>
<dbReference type="GO" id="GO:0016787">
    <property type="term" value="F:hydrolase activity"/>
    <property type="evidence" value="ECO:0007669"/>
    <property type="project" value="UniProtKB-KW"/>
</dbReference>
<dbReference type="NCBIfam" id="TIGR02582">
    <property type="entry name" value="cas7_TM1809"/>
    <property type="match status" value="1"/>
</dbReference>
<dbReference type="PANTHER" id="PTHR35579">
    <property type="entry name" value="CRISPR SYSTEM CMS ENDORIBONUCLEASE CSM3"/>
    <property type="match status" value="1"/>
</dbReference>
<accession>A0A1D3UT93</accession>
<evidence type="ECO:0000313" key="10">
    <source>
        <dbReference type="EMBL" id="SCQ23295.1"/>
    </source>
</evidence>
<evidence type="ECO:0000256" key="7">
    <source>
        <dbReference type="ARBA" id="ARBA00023118"/>
    </source>
</evidence>
<evidence type="ECO:0000313" key="11">
    <source>
        <dbReference type="Proteomes" id="UP000182057"/>
    </source>
</evidence>
<evidence type="ECO:0000256" key="6">
    <source>
        <dbReference type="ARBA" id="ARBA00022884"/>
    </source>
</evidence>
<name>A0A1D3UT93_TANFO</name>
<dbReference type="AlphaFoldDB" id="A0A1D3UT93"/>
<organism evidence="10 11">
    <name type="scientific">Tannerella forsythia</name>
    <name type="common">Bacteroides forsythus</name>
    <dbReference type="NCBI Taxonomy" id="28112"/>
    <lineage>
        <taxon>Bacteria</taxon>
        <taxon>Pseudomonadati</taxon>
        <taxon>Bacteroidota</taxon>
        <taxon>Bacteroidia</taxon>
        <taxon>Bacteroidales</taxon>
        <taxon>Tannerellaceae</taxon>
        <taxon>Tannerella</taxon>
    </lineage>
</organism>
<keyword evidence="7" id="KW-0051">Antiviral defense</keyword>
<evidence type="ECO:0000256" key="8">
    <source>
        <dbReference type="ARBA" id="ARBA00033183"/>
    </source>
</evidence>
<dbReference type="GO" id="GO:0051607">
    <property type="term" value="P:defense response to virus"/>
    <property type="evidence" value="ECO:0007669"/>
    <property type="project" value="UniProtKB-KW"/>
</dbReference>